<evidence type="ECO:0000313" key="1">
    <source>
        <dbReference type="EMBL" id="RAL49483.1"/>
    </source>
</evidence>
<sequence length="183" mass="19959">MLASTGSIGGSQTQFFWCISSRGRTGVGYHGGFKSNRPKNGTASCGILLSVEASRMELKALRAVMRPRRKSNPLPCDYITNIVIIIRATGIGPLGAKTALQVTAEEQISRDPQNTHLFPFSLREKIEGPVENREILRVVALPAATFISELIAVCEVEDDIRLLVELSRAVEGHESLEERGLGQ</sequence>
<reference evidence="1 2" key="1">
    <citation type="submission" date="2018-06" db="EMBL/GenBank/DDBJ databases">
        <title>The Genome of Cuscuta australis (Dodder) Provides Insight into the Evolution of Plant Parasitism.</title>
        <authorList>
            <person name="Liu H."/>
        </authorList>
    </citation>
    <scope>NUCLEOTIDE SEQUENCE [LARGE SCALE GENOMIC DNA]</scope>
    <source>
        <strain evidence="2">cv. Yunnan</strain>
        <tissue evidence="1">Vines</tissue>
    </source>
</reference>
<keyword evidence="2" id="KW-1185">Reference proteome</keyword>
<organism evidence="1 2">
    <name type="scientific">Cuscuta australis</name>
    <dbReference type="NCBI Taxonomy" id="267555"/>
    <lineage>
        <taxon>Eukaryota</taxon>
        <taxon>Viridiplantae</taxon>
        <taxon>Streptophyta</taxon>
        <taxon>Embryophyta</taxon>
        <taxon>Tracheophyta</taxon>
        <taxon>Spermatophyta</taxon>
        <taxon>Magnoliopsida</taxon>
        <taxon>eudicotyledons</taxon>
        <taxon>Gunneridae</taxon>
        <taxon>Pentapetalae</taxon>
        <taxon>asterids</taxon>
        <taxon>lamiids</taxon>
        <taxon>Solanales</taxon>
        <taxon>Convolvulaceae</taxon>
        <taxon>Cuscuteae</taxon>
        <taxon>Cuscuta</taxon>
        <taxon>Cuscuta subgen. Grammica</taxon>
        <taxon>Cuscuta sect. Cleistogrammica</taxon>
    </lineage>
</organism>
<dbReference type="AlphaFoldDB" id="A0A328DZ84"/>
<proteinExistence type="predicted"/>
<accession>A0A328DZ84</accession>
<dbReference type="Proteomes" id="UP000249390">
    <property type="component" value="Unassembled WGS sequence"/>
</dbReference>
<gene>
    <name evidence="1" type="ORF">DM860_012916</name>
</gene>
<dbReference type="EMBL" id="NQVE01000082">
    <property type="protein sequence ID" value="RAL49483.1"/>
    <property type="molecule type" value="Genomic_DNA"/>
</dbReference>
<name>A0A328DZ84_9ASTE</name>
<protein>
    <submittedName>
        <fullName evidence="1">Uncharacterized protein</fullName>
    </submittedName>
</protein>
<evidence type="ECO:0000313" key="2">
    <source>
        <dbReference type="Proteomes" id="UP000249390"/>
    </source>
</evidence>
<comment type="caution">
    <text evidence="1">The sequence shown here is derived from an EMBL/GenBank/DDBJ whole genome shotgun (WGS) entry which is preliminary data.</text>
</comment>